<dbReference type="PANTHER" id="PTHR23039">
    <property type="entry name" value="NANCE-HORAN SYNDROME PROTEIN"/>
    <property type="match status" value="1"/>
</dbReference>
<feature type="compositionally biased region" description="Polar residues" evidence="1">
    <location>
        <begin position="760"/>
        <end position="784"/>
    </location>
</feature>
<sequence>MISYVECLGGEGAGPGVGSRCWNGVPDEDLDELLPRQIAALQPKTEGSLRRRLLSAKIHQQHAAILGQNATEAHGNRFLAAEAHGNRFLAAEAHGNRYPIQGENRFLATEAHGKPNLHSALSQRGRTGSCPPTPEPRPGYTLPAGPPFGAQSPFVEPEVVPPQYRYRPSRGRQNFFFCCFGRRRGRSYGPEAAQTTPLLHTAGERDSKWSVHYNTQKPQQRLLFFSGKKHSGSSDDLRAFSDDEERFILNNRRPLTPPMLNPAHRSSCWDVFASAYELAEATEAETEAETETEKTTRLPTPEEKMRKQAEAVAADIVPINITGESFDRQASFRKVVSNTDSLSRQTRNLSRCQTLAGIPYDVSEKLDSPTGSLGSPGSAVLTGAGRPAEENPTPPAPAAERGGAREEGKSSVRRIRAPRGGGMCSLMASLTSAPPTDPPPLPLLPRPETNSSLDSCGTLSASSSCCQGFHGDLQPLLPSDLAVSPSPSSSFPSLLVSSSSYLSSSSIADSQLSFQTLQSCDSGDTWNYEPLSPSGSGDHGVHGDWSCIATETRSVSRESVNSSGGSTPFHADTSSLCSEFSAFSNSSLRKHSTSSSSASTTSDSRGIGAARSISLRKSTRPPPPPKRSVSLTQRPSRSKRSAQTFHDPWVPRRNSQSDFICNAGAFFEPLRPDYHTETCALSSPNGGRSNISERETSVSPVAASQRLASPSVQRHQSDNVDNHTETFALSSEHLPPNVSKDQQLRLNLNLERLHSDYHTETSALSSEQQAPNGGLSNVSERETSISSAAASQRLALPSVQSDSVLSSELLAPIASHSKVPKDQQLRLNLNAKTSVVSSSAAVFQRLPSPSSGYSSQSNTPAHGTP</sequence>
<protein>
    <submittedName>
        <fullName evidence="2">Uncharacterized protein</fullName>
    </submittedName>
</protein>
<reference evidence="2 3" key="1">
    <citation type="submission" date="2019-01" db="EMBL/GenBank/DDBJ databases">
        <title>A chromosome-scale genome assembly of the yellow perch, Perca flavescens.</title>
        <authorList>
            <person name="Feron R."/>
            <person name="Morvezen R."/>
            <person name="Bestin A."/>
            <person name="Haffray P."/>
            <person name="Klopp C."/>
            <person name="Zahm M."/>
            <person name="Cabau C."/>
            <person name="Roques C."/>
            <person name="Donnadieu C."/>
            <person name="Bouchez O."/>
            <person name="Christie M."/>
            <person name="Larson W."/>
            <person name="Guiguen Y."/>
        </authorList>
    </citation>
    <scope>NUCLEOTIDE SEQUENCE [LARGE SCALE GENOMIC DNA]</scope>
    <source>
        <strain evidence="2">YP-PL-M2</strain>
        <tissue evidence="2">Blood</tissue>
    </source>
</reference>
<feature type="compositionally biased region" description="Acidic residues" evidence="1">
    <location>
        <begin position="281"/>
        <end position="290"/>
    </location>
</feature>
<name>A0A484CWG3_PERFV</name>
<dbReference type="Pfam" id="PF15273">
    <property type="entry name" value="NHS"/>
    <property type="match status" value="1"/>
</dbReference>
<feature type="compositionally biased region" description="Polar residues" evidence="1">
    <location>
        <begin position="681"/>
        <end position="690"/>
    </location>
</feature>
<feature type="region of interest" description="Disordered" evidence="1">
    <location>
        <begin position="366"/>
        <end position="455"/>
    </location>
</feature>
<evidence type="ECO:0000313" key="3">
    <source>
        <dbReference type="Proteomes" id="UP000295070"/>
    </source>
</evidence>
<accession>A0A484CWG3</accession>
<feature type="region of interest" description="Disordered" evidence="1">
    <location>
        <begin position="681"/>
        <end position="719"/>
    </location>
</feature>
<feature type="compositionally biased region" description="Pro residues" evidence="1">
    <location>
        <begin position="435"/>
        <end position="445"/>
    </location>
</feature>
<dbReference type="InterPro" id="IPR024845">
    <property type="entry name" value="NHS-like"/>
</dbReference>
<feature type="region of interest" description="Disordered" evidence="1">
    <location>
        <begin position="118"/>
        <end position="138"/>
    </location>
</feature>
<dbReference type="AlphaFoldDB" id="A0A484CWG3"/>
<evidence type="ECO:0000256" key="1">
    <source>
        <dbReference type="SAM" id="MobiDB-lite"/>
    </source>
</evidence>
<feature type="region of interest" description="Disordered" evidence="1">
    <location>
        <begin position="281"/>
        <end position="304"/>
    </location>
</feature>
<dbReference type="PANTHER" id="PTHR23039:SF3">
    <property type="entry name" value="NHS-LIKE PROTEIN 1"/>
    <property type="match status" value="1"/>
</dbReference>
<dbReference type="Proteomes" id="UP000295070">
    <property type="component" value="Chromosome 10"/>
</dbReference>
<gene>
    <name evidence="2" type="ORF">EPR50_G00104360</name>
</gene>
<keyword evidence="3" id="KW-1185">Reference proteome</keyword>
<feature type="compositionally biased region" description="Low complexity" evidence="1">
    <location>
        <begin position="593"/>
        <end position="604"/>
    </location>
</feature>
<dbReference type="GO" id="GO:0030154">
    <property type="term" value="P:cell differentiation"/>
    <property type="evidence" value="ECO:0007669"/>
    <property type="project" value="TreeGrafter"/>
</dbReference>
<feature type="region of interest" description="Disordered" evidence="1">
    <location>
        <begin position="845"/>
        <end position="865"/>
    </location>
</feature>
<feature type="region of interest" description="Disordered" evidence="1">
    <location>
        <begin position="758"/>
        <end position="784"/>
    </location>
</feature>
<feature type="region of interest" description="Disordered" evidence="1">
    <location>
        <begin position="588"/>
        <end position="650"/>
    </location>
</feature>
<proteinExistence type="predicted"/>
<dbReference type="EMBL" id="SCKG01000010">
    <property type="protein sequence ID" value="TDH07278.1"/>
    <property type="molecule type" value="Genomic_DNA"/>
</dbReference>
<organism evidence="2 3">
    <name type="scientific">Perca flavescens</name>
    <name type="common">American yellow perch</name>
    <name type="synonym">Morone flavescens</name>
    <dbReference type="NCBI Taxonomy" id="8167"/>
    <lineage>
        <taxon>Eukaryota</taxon>
        <taxon>Metazoa</taxon>
        <taxon>Chordata</taxon>
        <taxon>Craniata</taxon>
        <taxon>Vertebrata</taxon>
        <taxon>Euteleostomi</taxon>
        <taxon>Actinopterygii</taxon>
        <taxon>Neopterygii</taxon>
        <taxon>Teleostei</taxon>
        <taxon>Neoteleostei</taxon>
        <taxon>Acanthomorphata</taxon>
        <taxon>Eupercaria</taxon>
        <taxon>Perciformes</taxon>
        <taxon>Percoidei</taxon>
        <taxon>Percidae</taxon>
        <taxon>Percinae</taxon>
        <taxon>Perca</taxon>
    </lineage>
</organism>
<evidence type="ECO:0000313" key="2">
    <source>
        <dbReference type="EMBL" id="TDH07278.1"/>
    </source>
</evidence>
<feature type="compositionally biased region" description="Basic and acidic residues" evidence="1">
    <location>
        <begin position="291"/>
        <end position="304"/>
    </location>
</feature>
<dbReference type="STRING" id="8167.A0A484CWG3"/>
<comment type="caution">
    <text evidence="2">The sequence shown here is derived from an EMBL/GenBank/DDBJ whole genome shotgun (WGS) entry which is preliminary data.</text>
</comment>
<feature type="compositionally biased region" description="Low complexity" evidence="1">
    <location>
        <begin position="845"/>
        <end position="857"/>
    </location>
</feature>